<keyword evidence="2" id="KW-1185">Reference proteome</keyword>
<sequence length="149" mass="16544">MDQEQRRRKDTGLGPVADMSGRTHGRTLTASSRGLKSTHNVSDVPTTPLHGMFHGPNAPGSSVPTPPISTRVQMPHDQHTPQGYNDTSEQMSSYTSRSGDIQGGQGDDMTFNIGGGMRRRRGIRMRIRRRRVLRMEDVYLYPPQGVQEG</sequence>
<gene>
    <name evidence="1" type="ORF">M9H77_36009</name>
</gene>
<protein>
    <submittedName>
        <fullName evidence="1">Uncharacterized protein</fullName>
    </submittedName>
</protein>
<evidence type="ECO:0000313" key="2">
    <source>
        <dbReference type="Proteomes" id="UP001060085"/>
    </source>
</evidence>
<reference evidence="2" key="1">
    <citation type="journal article" date="2023" name="Nat. Plants">
        <title>Single-cell RNA sequencing provides a high-resolution roadmap for understanding the multicellular compartmentation of specialized metabolism.</title>
        <authorList>
            <person name="Sun S."/>
            <person name="Shen X."/>
            <person name="Li Y."/>
            <person name="Li Y."/>
            <person name="Wang S."/>
            <person name="Li R."/>
            <person name="Zhang H."/>
            <person name="Shen G."/>
            <person name="Guo B."/>
            <person name="Wei J."/>
            <person name="Xu J."/>
            <person name="St-Pierre B."/>
            <person name="Chen S."/>
            <person name="Sun C."/>
        </authorList>
    </citation>
    <scope>NUCLEOTIDE SEQUENCE [LARGE SCALE GENOMIC DNA]</scope>
</reference>
<organism evidence="1 2">
    <name type="scientific">Catharanthus roseus</name>
    <name type="common">Madagascar periwinkle</name>
    <name type="synonym">Vinca rosea</name>
    <dbReference type="NCBI Taxonomy" id="4058"/>
    <lineage>
        <taxon>Eukaryota</taxon>
        <taxon>Viridiplantae</taxon>
        <taxon>Streptophyta</taxon>
        <taxon>Embryophyta</taxon>
        <taxon>Tracheophyta</taxon>
        <taxon>Spermatophyta</taxon>
        <taxon>Magnoliopsida</taxon>
        <taxon>eudicotyledons</taxon>
        <taxon>Gunneridae</taxon>
        <taxon>Pentapetalae</taxon>
        <taxon>asterids</taxon>
        <taxon>lamiids</taxon>
        <taxon>Gentianales</taxon>
        <taxon>Apocynaceae</taxon>
        <taxon>Rauvolfioideae</taxon>
        <taxon>Vinceae</taxon>
        <taxon>Catharanthinae</taxon>
        <taxon>Catharanthus</taxon>
    </lineage>
</organism>
<comment type="caution">
    <text evidence="1">The sequence shown here is derived from an EMBL/GenBank/DDBJ whole genome shotgun (WGS) entry which is preliminary data.</text>
</comment>
<accession>A0ACB9ZRK4</accession>
<dbReference type="EMBL" id="CM044708">
    <property type="protein sequence ID" value="KAI5650004.1"/>
    <property type="molecule type" value="Genomic_DNA"/>
</dbReference>
<proteinExistence type="predicted"/>
<evidence type="ECO:0000313" key="1">
    <source>
        <dbReference type="EMBL" id="KAI5650004.1"/>
    </source>
</evidence>
<name>A0ACB9ZRK4_CATRO</name>
<dbReference type="Proteomes" id="UP001060085">
    <property type="component" value="Linkage Group LG08"/>
</dbReference>